<dbReference type="PROSITE" id="PS00383">
    <property type="entry name" value="TYR_PHOSPHATASE_1"/>
    <property type="match status" value="1"/>
</dbReference>
<dbReference type="Gene3D" id="3.90.190.10">
    <property type="entry name" value="Protein tyrosine phosphatase superfamily"/>
    <property type="match status" value="1"/>
</dbReference>
<evidence type="ECO:0000256" key="2">
    <source>
        <dbReference type="SAM" id="MobiDB-lite"/>
    </source>
</evidence>
<feature type="compositionally biased region" description="Basic and acidic residues" evidence="2">
    <location>
        <begin position="22"/>
        <end position="33"/>
    </location>
</feature>
<organism evidence="3 4">
    <name type="scientific">Sphingomonas oligophenolica</name>
    <dbReference type="NCBI Taxonomy" id="301154"/>
    <lineage>
        <taxon>Bacteria</taxon>
        <taxon>Pseudomonadati</taxon>
        <taxon>Pseudomonadota</taxon>
        <taxon>Alphaproteobacteria</taxon>
        <taxon>Sphingomonadales</taxon>
        <taxon>Sphingomonadaceae</taxon>
        <taxon>Sphingomonas</taxon>
    </lineage>
</organism>
<keyword evidence="4" id="KW-1185">Reference proteome</keyword>
<name>A0A502CEL9_9SPHN</name>
<accession>A0A502CEL9</accession>
<dbReference type="InterPro" id="IPR029021">
    <property type="entry name" value="Prot-tyrosine_phosphatase-like"/>
</dbReference>
<feature type="region of interest" description="Disordered" evidence="2">
    <location>
        <begin position="1"/>
        <end position="33"/>
    </location>
</feature>
<dbReference type="InterPro" id="IPR026893">
    <property type="entry name" value="Tyr/Ser_Pase_IphP-type"/>
</dbReference>
<protein>
    <submittedName>
        <fullName evidence="3">Tyrosine-protein phosphatase</fullName>
    </submittedName>
</protein>
<comment type="caution">
    <text evidence="3">The sequence shown here is derived from an EMBL/GenBank/DDBJ whole genome shotgun (WGS) entry which is preliminary data.</text>
</comment>
<dbReference type="GO" id="GO:0004721">
    <property type="term" value="F:phosphoprotein phosphatase activity"/>
    <property type="evidence" value="ECO:0007669"/>
    <property type="project" value="InterPro"/>
</dbReference>
<proteinExistence type="inferred from homology"/>
<dbReference type="EMBL" id="RCZK01000007">
    <property type="protein sequence ID" value="TPG12145.1"/>
    <property type="molecule type" value="Genomic_DNA"/>
</dbReference>
<dbReference type="Proteomes" id="UP000318413">
    <property type="component" value="Unassembled WGS sequence"/>
</dbReference>
<comment type="similarity">
    <text evidence="1">Belongs to the protein-tyrosine phosphatase family.</text>
</comment>
<dbReference type="PANTHER" id="PTHR31126:SF1">
    <property type="entry name" value="TYROSINE SPECIFIC PROTEIN PHOSPHATASES DOMAIN-CONTAINING PROTEIN"/>
    <property type="match status" value="1"/>
</dbReference>
<dbReference type="PANTHER" id="PTHR31126">
    <property type="entry name" value="TYROSINE-PROTEIN PHOSPHATASE"/>
    <property type="match status" value="1"/>
</dbReference>
<evidence type="ECO:0000313" key="4">
    <source>
        <dbReference type="Proteomes" id="UP000318413"/>
    </source>
</evidence>
<dbReference type="SUPFAM" id="SSF52799">
    <property type="entry name" value="(Phosphotyrosine protein) phosphatases II"/>
    <property type="match status" value="1"/>
</dbReference>
<evidence type="ECO:0000256" key="1">
    <source>
        <dbReference type="ARBA" id="ARBA00009580"/>
    </source>
</evidence>
<dbReference type="Pfam" id="PF13350">
    <property type="entry name" value="Y_phosphatase3"/>
    <property type="match status" value="1"/>
</dbReference>
<reference evidence="3 4" key="1">
    <citation type="journal article" date="2019" name="Environ. Microbiol.">
        <title>Species interactions and distinct microbial communities in high Arctic permafrost affected cryosols are associated with the CH4 and CO2 gas fluxes.</title>
        <authorList>
            <person name="Altshuler I."/>
            <person name="Hamel J."/>
            <person name="Turney S."/>
            <person name="Magnuson E."/>
            <person name="Levesque R."/>
            <person name="Greer C."/>
            <person name="Whyte L.G."/>
        </authorList>
    </citation>
    <scope>NUCLEOTIDE SEQUENCE [LARGE SCALE GENOMIC DNA]</scope>
    <source>
        <strain evidence="3 4">S5.1</strain>
    </source>
</reference>
<gene>
    <name evidence="3" type="ORF">EAH84_10390</name>
</gene>
<sequence length="292" mass="31738">MWRRGGGRERGLQRVRSPHPRLPADARQADRGDGLTAADTIAVARDVALEGGYNLRDLGGYPTRDGRRVARGRLFRSAALHALTDADIAAIDALGIRLVVDLRTNRERGLKPSRGAWATWSRDYDTSTADLHRAIADPALTLDTVSDAMRATYRALPEEQADAYAALVRRIAADDLPLLFHCAVGKDRTGVAAALILDLLGVPRATVVADYLLTNRVTEQAAAHAHESLRRHNDTLQRAMVAPVARAEASYLDAMFAAVETRYGSVERYVVDRLGMSGDAIDAIRAALLVGR</sequence>
<dbReference type="InterPro" id="IPR016130">
    <property type="entry name" value="Tyr_Pase_AS"/>
</dbReference>
<feature type="compositionally biased region" description="Basic and acidic residues" evidence="2">
    <location>
        <begin position="1"/>
        <end position="12"/>
    </location>
</feature>
<dbReference type="OrthoDB" id="1188001at2"/>
<dbReference type="AlphaFoldDB" id="A0A502CEL9"/>
<evidence type="ECO:0000313" key="3">
    <source>
        <dbReference type="EMBL" id="TPG12145.1"/>
    </source>
</evidence>